<dbReference type="Pfam" id="PF06108">
    <property type="entry name" value="DUF952"/>
    <property type="match status" value="1"/>
</dbReference>
<sequence>MAAANKEEKEKFVYRVSSADQWEELQRTGATLGGDIDRTTGCIHLSSLHQVKGTLKNFFEGREDLFLLQVDASKLGDGLIYEAADDSNSFPHFYGPSRSFSPLLLDAVAKSEKLQLVNGEFTCSLLDQEPK</sequence>
<comment type="caution">
    <text evidence="1">The sequence shown here is derived from an EMBL/GenBank/DDBJ whole genome shotgun (WGS) entry which is preliminary data.</text>
</comment>
<accession>A0AAX6F2B8</accession>
<dbReference type="InterPro" id="IPR009297">
    <property type="entry name" value="DUF952"/>
</dbReference>
<reference evidence="1" key="1">
    <citation type="journal article" date="2023" name="GigaByte">
        <title>Genome assembly of the bearded iris, Iris pallida Lam.</title>
        <authorList>
            <person name="Bruccoleri R.E."/>
            <person name="Oakeley E.J."/>
            <person name="Faust A.M.E."/>
            <person name="Altorfer M."/>
            <person name="Dessus-Babus S."/>
            <person name="Burckhardt D."/>
            <person name="Oertli M."/>
            <person name="Naumann U."/>
            <person name="Petersen F."/>
            <person name="Wong J."/>
        </authorList>
    </citation>
    <scope>NUCLEOTIDE SEQUENCE</scope>
    <source>
        <strain evidence="1">GSM-AAB239-AS_SAM_17_03QT</strain>
    </source>
</reference>
<evidence type="ECO:0000313" key="1">
    <source>
        <dbReference type="EMBL" id="KAJ6810321.1"/>
    </source>
</evidence>
<dbReference type="AlphaFoldDB" id="A0AAX6F2B8"/>
<dbReference type="Gene3D" id="3.20.170.20">
    <property type="entry name" value="Protein of unknown function DUF952"/>
    <property type="match status" value="1"/>
</dbReference>
<dbReference type="SUPFAM" id="SSF56399">
    <property type="entry name" value="ADP-ribosylation"/>
    <property type="match status" value="1"/>
</dbReference>
<proteinExistence type="predicted"/>
<protein>
    <submittedName>
        <fullName evidence="1">Uncharacterized protein</fullName>
    </submittedName>
</protein>
<reference evidence="1" key="2">
    <citation type="submission" date="2023-04" db="EMBL/GenBank/DDBJ databases">
        <authorList>
            <person name="Bruccoleri R.E."/>
            <person name="Oakeley E.J."/>
            <person name="Faust A.-M."/>
            <person name="Dessus-Babus S."/>
            <person name="Altorfer M."/>
            <person name="Burckhardt D."/>
            <person name="Oertli M."/>
            <person name="Naumann U."/>
            <person name="Petersen F."/>
            <person name="Wong J."/>
        </authorList>
    </citation>
    <scope>NUCLEOTIDE SEQUENCE</scope>
    <source>
        <strain evidence="1">GSM-AAB239-AS_SAM_17_03QT</strain>
        <tissue evidence="1">Leaf</tissue>
    </source>
</reference>
<dbReference type="PANTHER" id="PTHR34129">
    <property type="entry name" value="BLR1139 PROTEIN"/>
    <property type="match status" value="1"/>
</dbReference>
<keyword evidence="2" id="KW-1185">Reference proteome</keyword>
<dbReference type="EMBL" id="JANAVB010032616">
    <property type="protein sequence ID" value="KAJ6810321.1"/>
    <property type="molecule type" value="Genomic_DNA"/>
</dbReference>
<evidence type="ECO:0000313" key="2">
    <source>
        <dbReference type="Proteomes" id="UP001140949"/>
    </source>
</evidence>
<organism evidence="1 2">
    <name type="scientific">Iris pallida</name>
    <name type="common">Sweet iris</name>
    <dbReference type="NCBI Taxonomy" id="29817"/>
    <lineage>
        <taxon>Eukaryota</taxon>
        <taxon>Viridiplantae</taxon>
        <taxon>Streptophyta</taxon>
        <taxon>Embryophyta</taxon>
        <taxon>Tracheophyta</taxon>
        <taxon>Spermatophyta</taxon>
        <taxon>Magnoliopsida</taxon>
        <taxon>Liliopsida</taxon>
        <taxon>Asparagales</taxon>
        <taxon>Iridaceae</taxon>
        <taxon>Iridoideae</taxon>
        <taxon>Irideae</taxon>
        <taxon>Iris</taxon>
    </lineage>
</organism>
<gene>
    <name evidence="1" type="ORF">M6B38_158875</name>
</gene>
<dbReference type="Proteomes" id="UP001140949">
    <property type="component" value="Unassembled WGS sequence"/>
</dbReference>
<dbReference type="PANTHER" id="PTHR34129:SF1">
    <property type="entry name" value="DUF952 DOMAIN-CONTAINING PROTEIN"/>
    <property type="match status" value="1"/>
</dbReference>
<name>A0AAX6F2B8_IRIPA</name>